<dbReference type="InterPro" id="IPR019650">
    <property type="entry name" value="DUF2513"/>
</dbReference>
<organism evidence="1 2">
    <name type="scientific">Bifidobacterium catenulatum DSM 16992 = JCM 1194 = LMG 11043</name>
    <dbReference type="NCBI Taxonomy" id="566552"/>
    <lineage>
        <taxon>Bacteria</taxon>
        <taxon>Bacillati</taxon>
        <taxon>Actinomycetota</taxon>
        <taxon>Actinomycetes</taxon>
        <taxon>Bifidobacteriales</taxon>
        <taxon>Bifidobacteriaceae</taxon>
        <taxon>Bifidobacterium</taxon>
    </lineage>
</organism>
<name>A0ABM7EWQ7_9BIFI</name>
<dbReference type="Pfam" id="PF10711">
    <property type="entry name" value="DUF2513"/>
    <property type="match status" value="1"/>
</dbReference>
<evidence type="ECO:0000313" key="2">
    <source>
        <dbReference type="Proteomes" id="UP000035061"/>
    </source>
</evidence>
<evidence type="ECO:0000313" key="1">
    <source>
        <dbReference type="EMBL" id="BAR02354.1"/>
    </source>
</evidence>
<reference evidence="1 2" key="1">
    <citation type="submission" date="2012-02" db="EMBL/GenBank/DDBJ databases">
        <title>Complete genome sequence of Bifidobacterium catenulatum JCM 1194.</title>
        <authorList>
            <person name="Toh H."/>
            <person name="Oshima K."/>
            <person name="Morita H."/>
            <person name="Hattori M."/>
        </authorList>
    </citation>
    <scope>NUCLEOTIDE SEQUENCE [LARGE SCALE GENOMIC DNA]</scope>
    <source>
        <strain evidence="1 2">JCM 1194</strain>
    </source>
</reference>
<protein>
    <recommendedName>
        <fullName evidence="3">DUF2513 domain-containing protein</fullName>
    </recommendedName>
</protein>
<evidence type="ECO:0008006" key="3">
    <source>
        <dbReference type="Google" id="ProtNLM"/>
    </source>
</evidence>
<proteinExistence type="predicted"/>
<sequence>MKGASMKRDMELVRLILLKIEEEYRSTAIYNLNISGYDMETVAYHCKILNEAGLISDYGARYADNSLWSFDVGSLTWEGNDFLDKIRDNSQWKKVKDVIVQKGLPLVIETIKTISSAFVTAAAEGVANSIIKNGGMPQ</sequence>
<gene>
    <name evidence="1" type="ORF">BBCT_1386</name>
</gene>
<accession>A0ABM7EWQ7</accession>
<keyword evidence="2" id="KW-1185">Reference proteome</keyword>
<dbReference type="Proteomes" id="UP000035061">
    <property type="component" value="Chromosome"/>
</dbReference>
<dbReference type="EMBL" id="AP012325">
    <property type="protein sequence ID" value="BAR02354.1"/>
    <property type="molecule type" value="Genomic_DNA"/>
</dbReference>